<proteinExistence type="predicted"/>
<dbReference type="SUPFAM" id="SSF53254">
    <property type="entry name" value="Phosphoglycerate mutase-like"/>
    <property type="match status" value="1"/>
</dbReference>
<dbReference type="GO" id="GO:0005737">
    <property type="term" value="C:cytoplasm"/>
    <property type="evidence" value="ECO:0007669"/>
    <property type="project" value="TreeGrafter"/>
</dbReference>
<dbReference type="AlphaFoldDB" id="A0A445GQ13"/>
<dbReference type="InterPro" id="IPR050275">
    <property type="entry name" value="PGM_Phosphatase"/>
</dbReference>
<gene>
    <name evidence="1" type="ORF">D0Y65_040106</name>
</gene>
<dbReference type="Gene3D" id="3.40.50.1240">
    <property type="entry name" value="Phosphoglycerate mutase-like"/>
    <property type="match status" value="1"/>
</dbReference>
<evidence type="ECO:0000313" key="1">
    <source>
        <dbReference type="EMBL" id="RZB63329.1"/>
    </source>
</evidence>
<dbReference type="PANTHER" id="PTHR48100:SF30">
    <property type="entry name" value="PHOSPHOGLYCERATE MUTASE-LIKE PROTEIN 1"/>
    <property type="match status" value="1"/>
</dbReference>
<keyword evidence="2" id="KW-1185">Reference proteome</keyword>
<comment type="caution">
    <text evidence="1">The sequence shown here is derived from an EMBL/GenBank/DDBJ whole genome shotgun (WGS) entry which is preliminary data.</text>
</comment>
<dbReference type="GO" id="GO:0016791">
    <property type="term" value="F:phosphatase activity"/>
    <property type="evidence" value="ECO:0007669"/>
    <property type="project" value="TreeGrafter"/>
</dbReference>
<organism evidence="1 2">
    <name type="scientific">Glycine soja</name>
    <name type="common">Wild soybean</name>
    <dbReference type="NCBI Taxonomy" id="3848"/>
    <lineage>
        <taxon>Eukaryota</taxon>
        <taxon>Viridiplantae</taxon>
        <taxon>Streptophyta</taxon>
        <taxon>Embryophyta</taxon>
        <taxon>Tracheophyta</taxon>
        <taxon>Spermatophyta</taxon>
        <taxon>Magnoliopsida</taxon>
        <taxon>eudicotyledons</taxon>
        <taxon>Gunneridae</taxon>
        <taxon>Pentapetalae</taxon>
        <taxon>rosids</taxon>
        <taxon>fabids</taxon>
        <taxon>Fabales</taxon>
        <taxon>Fabaceae</taxon>
        <taxon>Papilionoideae</taxon>
        <taxon>50 kb inversion clade</taxon>
        <taxon>NPAAA clade</taxon>
        <taxon>indigoferoid/millettioid clade</taxon>
        <taxon>Phaseoleae</taxon>
        <taxon>Glycine</taxon>
        <taxon>Glycine subgen. Soja</taxon>
    </lineage>
</organism>
<sequence length="125" mass="14566">MDPYRFLCFLMQGVRPCDKRRSISEYQSLFPAIDFSLIDSNEDTWWKADVRETKEELAARGRKFMNWLGTRKEEIAIVTDRALLFHTLSAFVNHSHPLEKKELSKPQVCRCLPSLPIASFAPWSC</sequence>
<evidence type="ECO:0000313" key="2">
    <source>
        <dbReference type="Proteomes" id="UP000289340"/>
    </source>
</evidence>
<reference evidence="1 2" key="1">
    <citation type="submission" date="2018-09" db="EMBL/GenBank/DDBJ databases">
        <title>A high-quality reference genome of wild soybean provides a powerful tool to mine soybean genomes.</title>
        <authorList>
            <person name="Xie M."/>
            <person name="Chung C.Y.L."/>
            <person name="Li M.-W."/>
            <person name="Wong F.-L."/>
            <person name="Chan T.-F."/>
            <person name="Lam H.-M."/>
        </authorList>
    </citation>
    <scope>NUCLEOTIDE SEQUENCE [LARGE SCALE GENOMIC DNA]</scope>
    <source>
        <strain evidence="2">cv. W05</strain>
        <tissue evidence="1">Hypocotyl of etiolated seedlings</tissue>
    </source>
</reference>
<dbReference type="InterPro" id="IPR029033">
    <property type="entry name" value="His_PPase_superfam"/>
</dbReference>
<accession>A0A445GQ13</accession>
<dbReference type="EMBL" id="QZWG01000015">
    <property type="protein sequence ID" value="RZB63329.1"/>
    <property type="molecule type" value="Genomic_DNA"/>
</dbReference>
<dbReference type="PANTHER" id="PTHR48100">
    <property type="entry name" value="BROAD-SPECIFICITY PHOSPHATASE YOR283W-RELATED"/>
    <property type="match status" value="1"/>
</dbReference>
<name>A0A445GQ13_GLYSO</name>
<dbReference type="Proteomes" id="UP000289340">
    <property type="component" value="Chromosome 15"/>
</dbReference>
<protein>
    <submittedName>
        <fullName evidence="1">Phosphoglycerate mutase-like protein 1</fullName>
    </submittedName>
</protein>